<accession>A0A7S2UXU3</accession>
<dbReference type="AlphaFoldDB" id="A0A7S2UXU3"/>
<dbReference type="EMBL" id="HBHR01004708">
    <property type="protein sequence ID" value="CAD9859739.1"/>
    <property type="molecule type" value="Transcribed_RNA"/>
</dbReference>
<gene>
    <name evidence="2" type="ORF">FJAP1339_LOCUS2259</name>
</gene>
<organism evidence="2">
    <name type="scientific">Fibrocapsa japonica</name>
    <dbReference type="NCBI Taxonomy" id="94617"/>
    <lineage>
        <taxon>Eukaryota</taxon>
        <taxon>Sar</taxon>
        <taxon>Stramenopiles</taxon>
        <taxon>Ochrophyta</taxon>
        <taxon>Raphidophyceae</taxon>
        <taxon>Chattonellales</taxon>
        <taxon>Chattonellaceae</taxon>
        <taxon>Fibrocapsa</taxon>
    </lineage>
</organism>
<evidence type="ECO:0000256" key="1">
    <source>
        <dbReference type="SAM" id="SignalP"/>
    </source>
</evidence>
<name>A0A7S2UXU3_9STRA</name>
<feature type="chain" id="PRO_5031326185" evidence="1">
    <location>
        <begin position="21"/>
        <end position="241"/>
    </location>
</feature>
<sequence>MHYHAPCTLILASLIAIASSFQNVQISSAPRTITPSLHCLKMEENANDKHDGLISTNGGNFGKMALKRHEFVYTLGTLISSATLLPSASIGYPPYPQAWKTSGNPKSYKTWAPQVRDGYKRLEIMVENWDEIAAKDNGDEMRRFLGTVGVSSSLTSFKKALYGVRDAVDLPSSFDEIEWAEKAEEVVTCLGDAENDFYSANFAEFSGGGQLKSAQFIKKARPFVKKAYKIVGGMVADLPEE</sequence>
<keyword evidence="1" id="KW-0732">Signal</keyword>
<proteinExistence type="predicted"/>
<protein>
    <submittedName>
        <fullName evidence="2">Uncharacterized protein</fullName>
    </submittedName>
</protein>
<feature type="signal peptide" evidence="1">
    <location>
        <begin position="1"/>
        <end position="20"/>
    </location>
</feature>
<reference evidence="2" key="1">
    <citation type="submission" date="2021-01" db="EMBL/GenBank/DDBJ databases">
        <authorList>
            <person name="Corre E."/>
            <person name="Pelletier E."/>
            <person name="Niang G."/>
            <person name="Scheremetjew M."/>
            <person name="Finn R."/>
            <person name="Kale V."/>
            <person name="Holt S."/>
            <person name="Cochrane G."/>
            <person name="Meng A."/>
            <person name="Brown T."/>
            <person name="Cohen L."/>
        </authorList>
    </citation>
    <scope>NUCLEOTIDE SEQUENCE</scope>
    <source>
        <strain evidence="2">CCMP1661</strain>
    </source>
</reference>
<evidence type="ECO:0000313" key="2">
    <source>
        <dbReference type="EMBL" id="CAD9859739.1"/>
    </source>
</evidence>